<feature type="transmembrane region" description="Helical" evidence="1">
    <location>
        <begin position="132"/>
        <end position="150"/>
    </location>
</feature>
<feature type="transmembrane region" description="Helical" evidence="1">
    <location>
        <begin position="213"/>
        <end position="234"/>
    </location>
</feature>
<comment type="caution">
    <text evidence="2">The sequence shown here is derived from an EMBL/GenBank/DDBJ whole genome shotgun (WGS) entry which is preliminary data.</text>
</comment>
<keyword evidence="1" id="KW-0812">Transmembrane</keyword>
<reference evidence="2 3" key="1">
    <citation type="submission" date="2019-01" db="EMBL/GenBank/DDBJ databases">
        <title>Nocardioides guangzhouensis sp. nov., an actinobacterium isolated from soil.</title>
        <authorList>
            <person name="Fu Y."/>
            <person name="Cai Y."/>
            <person name="Lin Z."/>
            <person name="Chen P."/>
        </authorList>
    </citation>
    <scope>NUCLEOTIDE SEQUENCE [LARGE SCALE GENOMIC DNA]</scope>
    <source>
        <strain evidence="2 3">130</strain>
    </source>
</reference>
<dbReference type="Proteomes" id="UP000295198">
    <property type="component" value="Unassembled WGS sequence"/>
</dbReference>
<dbReference type="Gene3D" id="1.10.3730.20">
    <property type="match status" value="1"/>
</dbReference>
<keyword evidence="1" id="KW-1133">Transmembrane helix</keyword>
<dbReference type="AlphaFoldDB" id="A0A4Q4ZE25"/>
<evidence type="ECO:0000256" key="1">
    <source>
        <dbReference type="SAM" id="Phobius"/>
    </source>
</evidence>
<evidence type="ECO:0008006" key="4">
    <source>
        <dbReference type="Google" id="ProtNLM"/>
    </source>
</evidence>
<sequence length="279" mass="27539">MLVGLVAALVAALLFGWAAVDQARAVRAMPGHENRLGSFVAAGVRDPLLLLVVAAYLGGFVLHAVAIWLLPLYLAQAAISLSMPCTAVLSAHRLHEPLGVARWVAVAAVTGGIVLLALGAGEPGEVVTHWPFALAMVGVLAAVLAAGAAVRRRPVLLGAVAGCGYAGSALAVRGVGAELSGPVVVSALTVPALGLVAFWLYSIALARTTVAPATGALIVTQTFVPALVGIALLGDEVRTGWAGAVLAGLVLSVAGAVALSSAAAVSAAVPGAAGADDRA</sequence>
<keyword evidence="1" id="KW-0472">Membrane</keyword>
<feature type="transmembrane region" description="Helical" evidence="1">
    <location>
        <begin position="100"/>
        <end position="120"/>
    </location>
</feature>
<dbReference type="EMBL" id="SDKM01000015">
    <property type="protein sequence ID" value="RYP85631.1"/>
    <property type="molecule type" value="Genomic_DNA"/>
</dbReference>
<dbReference type="RefSeq" id="WP_134717370.1">
    <property type="nucleotide sequence ID" value="NZ_SDKM01000015.1"/>
</dbReference>
<evidence type="ECO:0000313" key="2">
    <source>
        <dbReference type="EMBL" id="RYP85631.1"/>
    </source>
</evidence>
<feature type="transmembrane region" description="Helical" evidence="1">
    <location>
        <begin position="49"/>
        <end position="74"/>
    </location>
</feature>
<proteinExistence type="predicted"/>
<dbReference type="OrthoDB" id="3787867at2"/>
<accession>A0A4Q4ZE25</accession>
<gene>
    <name evidence="2" type="ORF">EKO23_11515</name>
</gene>
<dbReference type="SUPFAM" id="SSF103481">
    <property type="entry name" value="Multidrug resistance efflux transporter EmrE"/>
    <property type="match status" value="1"/>
</dbReference>
<organism evidence="2 3">
    <name type="scientific">Nocardioides guangzhouensis</name>
    <dbReference type="NCBI Taxonomy" id="2497878"/>
    <lineage>
        <taxon>Bacteria</taxon>
        <taxon>Bacillati</taxon>
        <taxon>Actinomycetota</taxon>
        <taxon>Actinomycetes</taxon>
        <taxon>Propionibacteriales</taxon>
        <taxon>Nocardioidaceae</taxon>
        <taxon>Nocardioides</taxon>
    </lineage>
</organism>
<name>A0A4Q4ZE25_9ACTN</name>
<dbReference type="PANTHER" id="PTHR40761">
    <property type="entry name" value="CONSERVED INTEGRAL MEMBRANE ALANINE VALINE AND LEUCINE RICH PROTEIN-RELATED"/>
    <property type="match status" value="1"/>
</dbReference>
<feature type="transmembrane region" description="Helical" evidence="1">
    <location>
        <begin position="240"/>
        <end position="259"/>
    </location>
</feature>
<dbReference type="PANTHER" id="PTHR40761:SF1">
    <property type="entry name" value="CONSERVED INTEGRAL MEMBRANE ALANINE VALINE AND LEUCINE RICH PROTEIN-RELATED"/>
    <property type="match status" value="1"/>
</dbReference>
<protein>
    <recommendedName>
        <fullName evidence="4">DMT family transporter</fullName>
    </recommendedName>
</protein>
<evidence type="ECO:0000313" key="3">
    <source>
        <dbReference type="Proteomes" id="UP000295198"/>
    </source>
</evidence>
<feature type="transmembrane region" description="Helical" evidence="1">
    <location>
        <begin position="181"/>
        <end position="201"/>
    </location>
</feature>
<feature type="transmembrane region" description="Helical" evidence="1">
    <location>
        <begin position="155"/>
        <end position="175"/>
    </location>
</feature>
<keyword evidence="3" id="KW-1185">Reference proteome</keyword>
<dbReference type="InterPro" id="IPR037185">
    <property type="entry name" value="EmrE-like"/>
</dbReference>